<evidence type="ECO:0000313" key="5">
    <source>
        <dbReference type="Proteomes" id="UP000007350"/>
    </source>
</evidence>
<feature type="compositionally biased region" description="Pro residues" evidence="2">
    <location>
        <begin position="102"/>
        <end position="123"/>
    </location>
</feature>
<feature type="compositionally biased region" description="Basic and acidic residues" evidence="2">
    <location>
        <begin position="665"/>
        <end position="681"/>
    </location>
</feature>
<sequence>MAVSSSIFLYITGGRTLWVPGHTPAPGETKPVQILNFASPRELSRSFYLFDMPIQIVNDPSTAAMIPGGKTPEDVITAVNEFRRVCMEDQDFLLKRCYDANKPPPPSQNIPQPQQPQPQPPPQQQQQPPQAQQQQPFMTGISGMAEALGMRQNPTFNAAGTNLNQALLLQLLQQQQQQQQQQQRSPMPPHASPLQQPPPMTFNRGAMMGAGNLPAGGNMMMNSAGMMPPVPSAGFNNNYFNPMMSMGGRSAGLMPAPNTYPLPHAMGTVPPPMMGHRGAGVGRGILSHSPFQAPVRDQPEALPNLPPIPPEILEMYMNPQQKLMCATMPGPRCTVWLREHEIPPATKNPRYVFCKGGIVLMLKTKGSEVANSKPVELFEQQVCAHFLIHNYCSRSNCLHRHHTEAQLRQLIAGKHVELKSMTKKERHRLSELVLEKEREGLARAAEDREKRSRDKMEAARRRGGAGGSTPEGEGLTSTQTSQPPVARVDVGSSDDEDNDNNKKKDESEVVDKNNSKEDSIGSNDIHASEMKSEGSKSIELPPERHENETVEKTRVEKPVVPRRVAPFSSRRVLNPADIGVTDDDDDDDDDEASSSSSSSSSLSSSASSSRSSTKQTDIVKKTTETANEKGDHERHEENVKVSVVATAPDPLPPAESATEEGVAQETHDAREEPVEAVKRTEQPQTETTAEKEKNVETDEAEIRSQKEGMDVADKPTVLVAAEEEEEKQATVEKNEEEENMETPVEGQSQYPASDDVPQVAEGDGGKKNPKGKTGGTKRARSPVAKKSTAKGKKSKK</sequence>
<comment type="caution">
    <text evidence="4">The sequence shown here is derived from an EMBL/GenBank/DDBJ whole genome shotgun (WGS) entry which is preliminary data.</text>
</comment>
<feature type="compositionally biased region" description="Basic residues" evidence="2">
    <location>
        <begin position="767"/>
        <end position="780"/>
    </location>
</feature>
<feature type="region of interest" description="Disordered" evidence="2">
    <location>
        <begin position="441"/>
        <end position="796"/>
    </location>
</feature>
<organism evidence="4 5">
    <name type="scientific">Trypanosoma cruzi marinkellei</name>
    <dbReference type="NCBI Taxonomy" id="85056"/>
    <lineage>
        <taxon>Eukaryota</taxon>
        <taxon>Discoba</taxon>
        <taxon>Euglenozoa</taxon>
        <taxon>Kinetoplastea</taxon>
        <taxon>Metakinetoplastina</taxon>
        <taxon>Trypanosomatida</taxon>
        <taxon>Trypanosomatidae</taxon>
        <taxon>Trypanosoma</taxon>
        <taxon>Schizotrypanum</taxon>
    </lineage>
</organism>
<accession>K2P963</accession>
<feature type="compositionally biased region" description="Basic and acidic residues" evidence="2">
    <location>
        <begin position="499"/>
        <end position="519"/>
    </location>
</feature>
<proteinExistence type="predicted"/>
<feature type="compositionally biased region" description="Basic and acidic residues" evidence="2">
    <location>
        <begin position="441"/>
        <end position="460"/>
    </location>
</feature>
<feature type="region of interest" description="Disordered" evidence="2">
    <location>
        <begin position="174"/>
        <end position="205"/>
    </location>
</feature>
<gene>
    <name evidence="4" type="ORF">MOQ_002188</name>
</gene>
<feature type="compositionally biased region" description="Low complexity" evidence="2">
    <location>
        <begin position="124"/>
        <end position="135"/>
    </location>
</feature>
<dbReference type="OrthoDB" id="273667at2759"/>
<evidence type="ECO:0000259" key="3">
    <source>
        <dbReference type="PROSITE" id="PS50103"/>
    </source>
</evidence>
<feature type="compositionally biased region" description="Basic residues" evidence="2">
    <location>
        <begin position="787"/>
        <end position="796"/>
    </location>
</feature>
<dbReference type="Proteomes" id="UP000007350">
    <property type="component" value="Unassembled WGS sequence"/>
</dbReference>
<evidence type="ECO:0000256" key="2">
    <source>
        <dbReference type="SAM" id="MobiDB-lite"/>
    </source>
</evidence>
<feature type="compositionally biased region" description="Pro residues" evidence="2">
    <location>
        <begin position="186"/>
        <end position="200"/>
    </location>
</feature>
<feature type="compositionally biased region" description="Basic and acidic residues" evidence="2">
    <location>
        <begin position="688"/>
        <end position="713"/>
    </location>
</feature>
<dbReference type="EMBL" id="AHKC01008785">
    <property type="protein sequence ID" value="EKF37617.1"/>
    <property type="molecule type" value="Genomic_DNA"/>
</dbReference>
<dbReference type="GO" id="GO:0008270">
    <property type="term" value="F:zinc ion binding"/>
    <property type="evidence" value="ECO:0007669"/>
    <property type="project" value="UniProtKB-KW"/>
</dbReference>
<evidence type="ECO:0000313" key="4">
    <source>
        <dbReference type="EMBL" id="EKF37617.1"/>
    </source>
</evidence>
<keyword evidence="1" id="KW-0862">Zinc</keyword>
<name>K2P963_TRYCR</name>
<feature type="compositionally biased region" description="Acidic residues" evidence="2">
    <location>
        <begin position="580"/>
        <end position="592"/>
    </location>
</feature>
<feature type="compositionally biased region" description="Low complexity" evidence="2">
    <location>
        <begin position="593"/>
        <end position="612"/>
    </location>
</feature>
<dbReference type="AlphaFoldDB" id="K2P963"/>
<feature type="domain" description="C3H1-type" evidence="3">
    <location>
        <begin position="377"/>
        <end position="404"/>
    </location>
</feature>
<feature type="compositionally biased region" description="Low complexity" evidence="2">
    <location>
        <begin position="174"/>
        <end position="183"/>
    </location>
</feature>
<keyword evidence="1" id="KW-0863">Zinc-finger</keyword>
<feature type="compositionally biased region" description="Basic and acidic residues" evidence="2">
    <location>
        <begin position="526"/>
        <end position="559"/>
    </location>
</feature>
<dbReference type="PROSITE" id="PS50103">
    <property type="entry name" value="ZF_C3H1"/>
    <property type="match status" value="1"/>
</dbReference>
<feature type="region of interest" description="Disordered" evidence="2">
    <location>
        <begin position="97"/>
        <end position="135"/>
    </location>
</feature>
<feature type="zinc finger region" description="C3H1-type" evidence="1">
    <location>
        <begin position="377"/>
        <end position="404"/>
    </location>
</feature>
<evidence type="ECO:0000256" key="1">
    <source>
        <dbReference type="PROSITE-ProRule" id="PRU00723"/>
    </source>
</evidence>
<protein>
    <recommendedName>
        <fullName evidence="3">C3H1-type domain-containing protein</fullName>
    </recommendedName>
</protein>
<feature type="compositionally biased region" description="Basic and acidic residues" evidence="2">
    <location>
        <begin position="617"/>
        <end position="639"/>
    </location>
</feature>
<reference evidence="4 5" key="1">
    <citation type="journal article" date="2012" name="BMC Genomics">
        <title>Comparative genomic analysis of human infective Trypanosoma cruzi lineages with the bat-restricted subspecies T. cruzi marinkellei.</title>
        <authorList>
            <person name="Franzen O."/>
            <person name="Talavera-Lopez C."/>
            <person name="Ochaya S."/>
            <person name="Butler C.E."/>
            <person name="Messenger L.A."/>
            <person name="Lewis M.D."/>
            <person name="Llewellyn M.S."/>
            <person name="Marinkelle C.J."/>
            <person name="Tyler K.M."/>
            <person name="Miles M.A."/>
            <person name="Andersson B."/>
        </authorList>
    </citation>
    <scope>NUCLEOTIDE SEQUENCE [LARGE SCALE GENOMIC DNA]</scope>
    <source>
        <strain evidence="4 5">B7</strain>
    </source>
</reference>
<keyword evidence="1" id="KW-0479">Metal-binding</keyword>
<dbReference type="InterPro" id="IPR000571">
    <property type="entry name" value="Znf_CCCH"/>
</dbReference>
<keyword evidence="5" id="KW-1185">Reference proteome</keyword>